<dbReference type="EMBL" id="LEKV01001463">
    <property type="protein sequence ID" value="KVI07922.1"/>
    <property type="molecule type" value="Genomic_DNA"/>
</dbReference>
<accession>A0A118K4R8</accession>
<feature type="repeat" description="PPR" evidence="2">
    <location>
        <begin position="322"/>
        <end position="357"/>
    </location>
</feature>
<dbReference type="OMA" id="ACYINLL"/>
<keyword evidence="4" id="KW-1185">Reference proteome</keyword>
<organism evidence="3 4">
    <name type="scientific">Cynara cardunculus var. scolymus</name>
    <name type="common">Globe artichoke</name>
    <name type="synonym">Cynara scolymus</name>
    <dbReference type="NCBI Taxonomy" id="59895"/>
    <lineage>
        <taxon>Eukaryota</taxon>
        <taxon>Viridiplantae</taxon>
        <taxon>Streptophyta</taxon>
        <taxon>Embryophyta</taxon>
        <taxon>Tracheophyta</taxon>
        <taxon>Spermatophyta</taxon>
        <taxon>Magnoliopsida</taxon>
        <taxon>eudicotyledons</taxon>
        <taxon>Gunneridae</taxon>
        <taxon>Pentapetalae</taxon>
        <taxon>asterids</taxon>
        <taxon>campanulids</taxon>
        <taxon>Asterales</taxon>
        <taxon>Asteraceae</taxon>
        <taxon>Carduoideae</taxon>
        <taxon>Cardueae</taxon>
        <taxon>Carduinae</taxon>
        <taxon>Cynara</taxon>
    </lineage>
</organism>
<dbReference type="Pfam" id="PF13041">
    <property type="entry name" value="PPR_2"/>
    <property type="match status" value="3"/>
</dbReference>
<evidence type="ECO:0000256" key="1">
    <source>
        <dbReference type="ARBA" id="ARBA00022737"/>
    </source>
</evidence>
<dbReference type="Proteomes" id="UP000243975">
    <property type="component" value="Unassembled WGS sequence"/>
</dbReference>
<comment type="caution">
    <text evidence="3">The sequence shown here is derived from an EMBL/GenBank/DDBJ whole genome shotgun (WGS) entry which is preliminary data.</text>
</comment>
<dbReference type="PANTHER" id="PTHR47926">
    <property type="entry name" value="PENTATRICOPEPTIDE REPEAT-CONTAINING PROTEIN"/>
    <property type="match status" value="1"/>
</dbReference>
<evidence type="ECO:0000256" key="2">
    <source>
        <dbReference type="PROSITE-ProRule" id="PRU00708"/>
    </source>
</evidence>
<feature type="repeat" description="PPR" evidence="2">
    <location>
        <begin position="118"/>
        <end position="152"/>
    </location>
</feature>
<dbReference type="NCBIfam" id="TIGR00756">
    <property type="entry name" value="PPR"/>
    <property type="match status" value="4"/>
</dbReference>
<proteinExistence type="predicted"/>
<reference evidence="3 4" key="1">
    <citation type="journal article" date="2016" name="Sci. Rep.">
        <title>The genome sequence of the outbreeding globe artichoke constructed de novo incorporating a phase-aware low-pass sequencing strategy of F1 progeny.</title>
        <authorList>
            <person name="Scaglione D."/>
            <person name="Reyes-Chin-Wo S."/>
            <person name="Acquadro A."/>
            <person name="Froenicke L."/>
            <person name="Portis E."/>
            <person name="Beitel C."/>
            <person name="Tirone M."/>
            <person name="Mauro R."/>
            <person name="Lo Monaco A."/>
            <person name="Mauromicale G."/>
            <person name="Faccioli P."/>
            <person name="Cattivelli L."/>
            <person name="Rieseberg L."/>
            <person name="Michelmore R."/>
            <person name="Lanteri S."/>
        </authorList>
    </citation>
    <scope>NUCLEOTIDE SEQUENCE [LARGE SCALE GENOMIC DNA]</scope>
    <source>
        <strain evidence="3">2C</strain>
    </source>
</reference>
<feature type="repeat" description="PPR" evidence="2">
    <location>
        <begin position="424"/>
        <end position="458"/>
    </location>
</feature>
<feature type="repeat" description="PPR" evidence="2">
    <location>
        <begin position="220"/>
        <end position="254"/>
    </location>
</feature>
<evidence type="ECO:0000313" key="3">
    <source>
        <dbReference type="EMBL" id="KVI07922.1"/>
    </source>
</evidence>
<dbReference type="Pfam" id="PF01535">
    <property type="entry name" value="PPR"/>
    <property type="match status" value="2"/>
</dbReference>
<dbReference type="FunFam" id="1.25.40.10:FF:000090">
    <property type="entry name" value="Pentatricopeptide repeat-containing protein, chloroplastic"/>
    <property type="match status" value="1"/>
</dbReference>
<dbReference type="Gramene" id="KVI07922">
    <property type="protein sequence ID" value="KVI07922"/>
    <property type="gene ID" value="Ccrd_013721"/>
</dbReference>
<dbReference type="InterPro" id="IPR046848">
    <property type="entry name" value="E_motif"/>
</dbReference>
<keyword evidence="1" id="KW-0677">Repeat</keyword>
<dbReference type="STRING" id="59895.A0A118K4R8"/>
<dbReference type="InterPro" id="IPR002885">
    <property type="entry name" value="PPR_rpt"/>
</dbReference>
<sequence length="604" mass="67533">MNILIRRFTSVPTALSDSNLIRKVKHLILQGLHFEALQVYRNQPDLHVDAFISILPSLIKACSLSQTHHGLGLQLHSQSLKMGIHSESVVSNSTISFYAKFPDIKSARKVFDEMPQKDFISWNSMINCFAQNGNCVESLEMLKEMYECGLVAKPELLASILSLCVQCGYTRVGKMIHALSIVDERFEKMVFLSTALLDLYWRSGDSVMAFHVFDATEDKNEVFWTSMIMGYVGNCDYLLAFDCFRQMQVEGIKPNRVTLITILPACVALGTIGLGKDIHGYAFRHGFNSDIRLLSALIHLYSKWVDSLSLAKLIFEWSTQKDIVLWSSIISGCSQHKESAENSILLFNQMQKEGVEPNSVTLLAVLTACTNIPSIRLGSEIHGYVLKSGLDSDLSITNSHINMYSKCGSLKDSHQVFREMATPDCVSWSALINAYGVHGYGAEALQLFNDMKENGMQHDSITLLAVLSACNHSGLVEEGHKLFSEAVKDDKLSVNLEHYACYIDLLGRAGKFDCAREVLRTMPMKPSPKIMSSLVSSCKLHGRLDVAETLLSWFIESEPGNTANHTLLSLIYAEFGKWLNVEGIQRNMKSRGLKKSCGYSRLEY</sequence>
<dbReference type="InterPro" id="IPR046960">
    <property type="entry name" value="PPR_At4g14850-like_plant"/>
</dbReference>
<dbReference type="PROSITE" id="PS51375">
    <property type="entry name" value="PPR"/>
    <property type="match status" value="4"/>
</dbReference>
<evidence type="ECO:0000313" key="4">
    <source>
        <dbReference type="Proteomes" id="UP000243975"/>
    </source>
</evidence>
<dbReference type="Pfam" id="PF20431">
    <property type="entry name" value="E_motif"/>
    <property type="match status" value="1"/>
</dbReference>
<gene>
    <name evidence="3" type="ORF">Ccrd_013721</name>
</gene>
<dbReference type="InterPro" id="IPR011990">
    <property type="entry name" value="TPR-like_helical_dom_sf"/>
</dbReference>
<name>A0A118K4R8_CYNCS</name>
<dbReference type="Gene3D" id="1.25.40.10">
    <property type="entry name" value="Tetratricopeptide repeat domain"/>
    <property type="match status" value="4"/>
</dbReference>
<dbReference type="AlphaFoldDB" id="A0A118K4R8"/>
<protein>
    <submittedName>
        <fullName evidence="3">Pentatricopeptide repeat-containing protein</fullName>
    </submittedName>
</protein>
<dbReference type="GO" id="GO:0009451">
    <property type="term" value="P:RNA modification"/>
    <property type="evidence" value="ECO:0007669"/>
    <property type="project" value="InterPro"/>
</dbReference>
<dbReference type="SUPFAM" id="SSF48452">
    <property type="entry name" value="TPR-like"/>
    <property type="match status" value="1"/>
</dbReference>
<dbReference type="GO" id="GO:0003723">
    <property type="term" value="F:RNA binding"/>
    <property type="evidence" value="ECO:0007669"/>
    <property type="project" value="InterPro"/>
</dbReference>